<evidence type="ECO:0000256" key="1">
    <source>
        <dbReference type="ARBA" id="ARBA00005194"/>
    </source>
</evidence>
<gene>
    <name evidence="14" type="primary">fabG</name>
    <name evidence="14" type="ORF">C798_10400</name>
</gene>
<dbReference type="InterPro" id="IPR020904">
    <property type="entry name" value="Sc_DH/Rdtase_CS"/>
</dbReference>
<evidence type="ECO:0000256" key="6">
    <source>
        <dbReference type="ARBA" id="ARBA00022857"/>
    </source>
</evidence>
<feature type="binding site" evidence="11">
    <location>
        <begin position="158"/>
        <end position="162"/>
    </location>
    <ligand>
        <name>NADP(+)</name>
        <dbReference type="ChEBI" id="CHEBI:58349"/>
    </ligand>
</feature>
<sequence>MSAQNLQGQVALVTGASRGIGRAIATELAKQGAKVVGTATSESGAAAITEYLAALGPEAGRGAVLNVNDAQASVALVEQVQKEFGALSILVNNAGITQDQLAMRMKEEEWDSVIATNLTAVGRLSRAVLRGMMKARSGRIINITSVVGEAGNPGQMNYAAAKAGVAGMSRALAREVGSRNITVNCVAPGFIDTDMTKALNEQQSAAILQQIPLARLGAAEEIAYAVAFLASPQAAYITGTTLNVNGGMYMG</sequence>
<dbReference type="GO" id="GO:0051287">
    <property type="term" value="F:NAD binding"/>
    <property type="evidence" value="ECO:0007669"/>
    <property type="project" value="UniProtKB-UniRule"/>
</dbReference>
<evidence type="ECO:0000256" key="12">
    <source>
        <dbReference type="RuleBase" id="RU366074"/>
    </source>
</evidence>
<dbReference type="PROSITE" id="PS00061">
    <property type="entry name" value="ADH_SHORT"/>
    <property type="match status" value="1"/>
</dbReference>
<comment type="catalytic activity">
    <reaction evidence="12">
        <text>a (3R)-hydroxyacyl-[ACP] + NADP(+) = a 3-oxoacyl-[ACP] + NADPH + H(+)</text>
        <dbReference type="Rhea" id="RHEA:17397"/>
        <dbReference type="Rhea" id="RHEA-COMP:9916"/>
        <dbReference type="Rhea" id="RHEA-COMP:9945"/>
        <dbReference type="ChEBI" id="CHEBI:15378"/>
        <dbReference type="ChEBI" id="CHEBI:57783"/>
        <dbReference type="ChEBI" id="CHEBI:58349"/>
        <dbReference type="ChEBI" id="CHEBI:78776"/>
        <dbReference type="ChEBI" id="CHEBI:78827"/>
        <dbReference type="EC" id="1.1.1.100"/>
    </reaction>
</comment>
<evidence type="ECO:0000256" key="2">
    <source>
        <dbReference type="ARBA" id="ARBA00006484"/>
    </source>
</evidence>
<dbReference type="InterPro" id="IPR002347">
    <property type="entry name" value="SDR_fam"/>
</dbReference>
<organism evidence="14 15">
    <name type="scientific">Herbaspirillum rubrisubalbicans Os34</name>
    <dbReference type="NCBI Taxonomy" id="1235827"/>
    <lineage>
        <taxon>Bacteria</taxon>
        <taxon>Pseudomonadati</taxon>
        <taxon>Pseudomonadota</taxon>
        <taxon>Betaproteobacteria</taxon>
        <taxon>Burkholderiales</taxon>
        <taxon>Oxalobacteraceae</taxon>
        <taxon>Herbaspirillum</taxon>
    </lineage>
</organism>
<evidence type="ECO:0000256" key="11">
    <source>
        <dbReference type="PIRSR" id="PIRSR611284-2"/>
    </source>
</evidence>
<reference evidence="14 15" key="1">
    <citation type="journal article" date="2012" name="J. Bacteriol.">
        <title>Genome sequence of the pathogenic Herbaspirillum seropedicae strain Os34, isolated from rice roots.</title>
        <authorList>
            <person name="Ye W."/>
            <person name="Ye S."/>
            <person name="Liu J."/>
            <person name="Chang S."/>
            <person name="Chen M."/>
            <person name="Zhu B."/>
            <person name="Guo L."/>
            <person name="An Q."/>
        </authorList>
    </citation>
    <scope>NUCLEOTIDE SEQUENCE [LARGE SCALE GENOMIC DNA]</scope>
    <source>
        <strain evidence="14 15">Os34</strain>
    </source>
</reference>
<evidence type="ECO:0000256" key="9">
    <source>
        <dbReference type="ARBA" id="ARBA00023160"/>
    </source>
</evidence>
<evidence type="ECO:0000256" key="10">
    <source>
        <dbReference type="PIRSR" id="PIRSR611284-1"/>
    </source>
</evidence>
<feature type="binding site" evidence="11">
    <location>
        <position position="93"/>
    </location>
    <ligand>
        <name>NADP(+)</name>
        <dbReference type="ChEBI" id="CHEBI:58349"/>
    </ligand>
</feature>
<comment type="pathway">
    <text evidence="1 12">Lipid metabolism; fatty acid biosynthesis.</text>
</comment>
<keyword evidence="5 12" id="KW-0276">Fatty acid metabolism</keyword>
<evidence type="ECO:0000313" key="15">
    <source>
        <dbReference type="Proteomes" id="UP000501648"/>
    </source>
</evidence>
<comment type="subunit">
    <text evidence="12">Homotetramer.</text>
</comment>
<accession>A0A6M3ZQH5</accession>
<dbReference type="AlphaFoldDB" id="A0A6M3ZQH5"/>
<evidence type="ECO:0000256" key="5">
    <source>
        <dbReference type="ARBA" id="ARBA00022832"/>
    </source>
</evidence>
<dbReference type="SMART" id="SM00822">
    <property type="entry name" value="PKS_KR"/>
    <property type="match status" value="1"/>
</dbReference>
<protein>
    <recommendedName>
        <fullName evidence="3 12">3-oxoacyl-[acyl-carrier-protein] reductase</fullName>
        <ecNumber evidence="3 12">1.1.1.100</ecNumber>
    </recommendedName>
</protein>
<dbReference type="CDD" id="cd05333">
    <property type="entry name" value="BKR_SDR_c"/>
    <property type="match status" value="1"/>
</dbReference>
<dbReference type="GO" id="GO:0004316">
    <property type="term" value="F:3-oxoacyl-[acyl-carrier-protein] reductase (NADPH) activity"/>
    <property type="evidence" value="ECO:0007669"/>
    <property type="project" value="UniProtKB-UniRule"/>
</dbReference>
<evidence type="ECO:0000313" key="14">
    <source>
        <dbReference type="EMBL" id="QJQ00631.1"/>
    </source>
</evidence>
<name>A0A6M3ZQH5_9BURK</name>
<feature type="binding site" evidence="11">
    <location>
        <begin position="15"/>
        <end position="18"/>
    </location>
    <ligand>
        <name>NADP(+)</name>
        <dbReference type="ChEBI" id="CHEBI:58349"/>
    </ligand>
</feature>
<dbReference type="RefSeq" id="WP_017450833.1">
    <property type="nucleotide sequence ID" value="NZ_CP008956.1"/>
</dbReference>
<evidence type="ECO:0000256" key="3">
    <source>
        <dbReference type="ARBA" id="ARBA00012948"/>
    </source>
</evidence>
<keyword evidence="7 12" id="KW-0560">Oxidoreductase</keyword>
<dbReference type="NCBIfam" id="NF004197">
    <property type="entry name" value="PRK05653.1-1"/>
    <property type="match status" value="1"/>
</dbReference>
<feature type="binding site" evidence="11">
    <location>
        <begin position="66"/>
        <end position="67"/>
    </location>
    <ligand>
        <name>NADP(+)</name>
        <dbReference type="ChEBI" id="CHEBI:58349"/>
    </ligand>
</feature>
<feature type="binding site" evidence="11">
    <location>
        <position position="40"/>
    </location>
    <ligand>
        <name>NADP(+)</name>
        <dbReference type="ChEBI" id="CHEBI:58349"/>
    </ligand>
</feature>
<dbReference type="EMBL" id="CP008956">
    <property type="protein sequence ID" value="QJQ00631.1"/>
    <property type="molecule type" value="Genomic_DNA"/>
</dbReference>
<dbReference type="NCBIfam" id="NF009466">
    <property type="entry name" value="PRK12826.1-2"/>
    <property type="match status" value="1"/>
</dbReference>
<proteinExistence type="inferred from homology"/>
<comment type="function">
    <text evidence="12">Catalyzes the NADPH-dependent reduction of beta-ketoacyl-ACP substrates to beta-hydroxyacyl-ACP products, the first reductive step in the elongation cycle of fatty acid biosynthesis.</text>
</comment>
<evidence type="ECO:0000259" key="13">
    <source>
        <dbReference type="SMART" id="SM00822"/>
    </source>
</evidence>
<comment type="similarity">
    <text evidence="2 12">Belongs to the short-chain dehydrogenases/reductases (SDR) family.</text>
</comment>
<keyword evidence="4 12" id="KW-0444">Lipid biosynthesis</keyword>
<dbReference type="InterPro" id="IPR050259">
    <property type="entry name" value="SDR"/>
</dbReference>
<dbReference type="Proteomes" id="UP000501648">
    <property type="component" value="Chromosome"/>
</dbReference>
<feature type="domain" description="Ketoreductase" evidence="13">
    <location>
        <begin position="9"/>
        <end position="193"/>
    </location>
</feature>
<evidence type="ECO:0000256" key="8">
    <source>
        <dbReference type="ARBA" id="ARBA00023098"/>
    </source>
</evidence>
<evidence type="ECO:0000256" key="7">
    <source>
        <dbReference type="ARBA" id="ARBA00023002"/>
    </source>
</evidence>
<dbReference type="PANTHER" id="PTHR42879:SF2">
    <property type="entry name" value="3-OXOACYL-[ACYL-CARRIER-PROTEIN] REDUCTASE FABG"/>
    <property type="match status" value="1"/>
</dbReference>
<dbReference type="Gene3D" id="3.40.50.720">
    <property type="entry name" value="NAD(P)-binding Rossmann-like Domain"/>
    <property type="match status" value="1"/>
</dbReference>
<keyword evidence="9 12" id="KW-0275">Fatty acid biosynthesis</keyword>
<dbReference type="FunFam" id="3.40.50.720:FF:000037">
    <property type="entry name" value="3-oxoacyl-[acyl-carrier-protein] reductase FabG"/>
    <property type="match status" value="1"/>
</dbReference>
<dbReference type="PANTHER" id="PTHR42879">
    <property type="entry name" value="3-OXOACYL-(ACYL-CARRIER-PROTEIN) REDUCTASE"/>
    <property type="match status" value="1"/>
</dbReference>
<dbReference type="UniPathway" id="UPA00094"/>
<feature type="binding site" evidence="11">
    <location>
        <position position="191"/>
    </location>
    <ligand>
        <name>NADP(+)</name>
        <dbReference type="ChEBI" id="CHEBI:58349"/>
    </ligand>
</feature>
<keyword evidence="6 11" id="KW-0521">NADP</keyword>
<dbReference type="Pfam" id="PF13561">
    <property type="entry name" value="adh_short_C2"/>
    <property type="match status" value="1"/>
</dbReference>
<feature type="active site" description="Proton acceptor" evidence="10">
    <location>
        <position position="158"/>
    </location>
</feature>
<dbReference type="NCBIfam" id="TIGR01830">
    <property type="entry name" value="3oxo_ACP_reduc"/>
    <property type="match status" value="1"/>
</dbReference>
<evidence type="ECO:0000256" key="4">
    <source>
        <dbReference type="ARBA" id="ARBA00022516"/>
    </source>
</evidence>
<dbReference type="InterPro" id="IPR011284">
    <property type="entry name" value="3oxo_ACP_reduc"/>
</dbReference>
<dbReference type="EC" id="1.1.1.100" evidence="3 12"/>
<dbReference type="SUPFAM" id="SSF51735">
    <property type="entry name" value="NAD(P)-binding Rossmann-fold domains"/>
    <property type="match status" value="1"/>
</dbReference>
<keyword evidence="8 12" id="KW-0443">Lipid metabolism</keyword>
<dbReference type="GO" id="GO:0030497">
    <property type="term" value="P:fatty acid elongation"/>
    <property type="evidence" value="ECO:0007669"/>
    <property type="project" value="UniProtKB-ARBA"/>
</dbReference>
<dbReference type="InterPro" id="IPR036291">
    <property type="entry name" value="NAD(P)-bd_dom_sf"/>
</dbReference>
<dbReference type="InterPro" id="IPR057326">
    <property type="entry name" value="KR_dom"/>
</dbReference>
<dbReference type="PRINTS" id="PR00080">
    <property type="entry name" value="SDRFAMILY"/>
</dbReference>
<dbReference type="PRINTS" id="PR00081">
    <property type="entry name" value="GDHRDH"/>
</dbReference>